<evidence type="ECO:0000313" key="1">
    <source>
        <dbReference type="EMBL" id="SVB45362.1"/>
    </source>
</evidence>
<gene>
    <name evidence="1" type="ORF">METZ01_LOCUS198216</name>
</gene>
<protein>
    <recommendedName>
        <fullName evidence="2">Proliferating cell nuclear antigen PCNA N-terminal domain-containing protein</fullName>
    </recommendedName>
</protein>
<accession>A0A382E4T6</accession>
<name>A0A382E4T6_9ZZZZ</name>
<evidence type="ECO:0008006" key="2">
    <source>
        <dbReference type="Google" id="ProtNLM"/>
    </source>
</evidence>
<sequence>MEIKMKDVVLDVVKHTAGLGFIESVKVTGTDEETRIDAMDTDRTVILNAKLHTQVPDLMGEFGMGNLSFLNGISHLPNYKEDNATIKVVRRDRNGEEQPENLLFEDTNGNTDTYRFMSKQIVEQQLKTAVFKGANWNVTFQPTKQKVGELTMVASIYAAIDPTFKVKTEGNDLIILIGAGAGASHTGRRVFANNVEGDLTEGWSWPLNQVLSILKLGMSGVCVVQISDQGALQIVIDSGIGAYNYILPALAR</sequence>
<proteinExistence type="predicted"/>
<reference evidence="1" key="1">
    <citation type="submission" date="2018-05" db="EMBL/GenBank/DDBJ databases">
        <authorList>
            <person name="Lanie J.A."/>
            <person name="Ng W.-L."/>
            <person name="Kazmierczak K.M."/>
            <person name="Andrzejewski T.M."/>
            <person name="Davidsen T.M."/>
            <person name="Wayne K.J."/>
            <person name="Tettelin H."/>
            <person name="Glass J.I."/>
            <person name="Rusch D."/>
            <person name="Podicherti R."/>
            <person name="Tsui H.-C.T."/>
            <person name="Winkler M.E."/>
        </authorList>
    </citation>
    <scope>NUCLEOTIDE SEQUENCE</scope>
</reference>
<dbReference type="AlphaFoldDB" id="A0A382E4T6"/>
<organism evidence="1">
    <name type="scientific">marine metagenome</name>
    <dbReference type="NCBI Taxonomy" id="408172"/>
    <lineage>
        <taxon>unclassified sequences</taxon>
        <taxon>metagenomes</taxon>
        <taxon>ecological metagenomes</taxon>
    </lineage>
</organism>
<dbReference type="EMBL" id="UINC01042560">
    <property type="protein sequence ID" value="SVB45362.1"/>
    <property type="molecule type" value="Genomic_DNA"/>
</dbReference>